<keyword evidence="4" id="KW-1185">Reference proteome</keyword>
<reference evidence="3 4" key="1">
    <citation type="submission" date="2015-10" db="EMBL/GenBank/DDBJ databases">
        <authorList>
            <person name="Gilbert D.G."/>
        </authorList>
    </citation>
    <scope>NUCLEOTIDE SEQUENCE [LARGE SCALE GENOMIC DNA]</scope>
    <source>
        <strain evidence="3 4">NRRL B-16712</strain>
    </source>
</reference>
<evidence type="ECO:0008006" key="5">
    <source>
        <dbReference type="Google" id="ProtNLM"/>
    </source>
</evidence>
<dbReference type="InterPro" id="IPR023170">
    <property type="entry name" value="HhH_base_excis_C"/>
</dbReference>
<evidence type="ECO:0000256" key="1">
    <source>
        <dbReference type="ARBA" id="ARBA00022763"/>
    </source>
</evidence>
<evidence type="ECO:0000313" key="3">
    <source>
        <dbReference type="EMBL" id="KUL21919.1"/>
    </source>
</evidence>
<evidence type="ECO:0000256" key="2">
    <source>
        <dbReference type="ARBA" id="ARBA00023204"/>
    </source>
</evidence>
<dbReference type="AlphaFoldDB" id="A0A101J815"/>
<dbReference type="GO" id="GO:0032131">
    <property type="term" value="F:alkylated DNA binding"/>
    <property type="evidence" value="ECO:0007669"/>
    <property type="project" value="TreeGrafter"/>
</dbReference>
<dbReference type="PANTHER" id="PTHR43003">
    <property type="entry name" value="DNA-3-METHYLADENINE GLYCOSYLASE"/>
    <property type="match status" value="1"/>
</dbReference>
<dbReference type="GO" id="GO:0005737">
    <property type="term" value="C:cytoplasm"/>
    <property type="evidence" value="ECO:0007669"/>
    <property type="project" value="TreeGrafter"/>
</dbReference>
<dbReference type="InterPro" id="IPR011257">
    <property type="entry name" value="DNA_glycosylase"/>
</dbReference>
<dbReference type="GO" id="GO:0043916">
    <property type="term" value="F:DNA-7-methylguanine glycosylase activity"/>
    <property type="evidence" value="ECO:0007669"/>
    <property type="project" value="TreeGrafter"/>
</dbReference>
<keyword evidence="1" id="KW-0227">DNA damage</keyword>
<dbReference type="GO" id="GO:0006285">
    <property type="term" value="P:base-excision repair, AP site formation"/>
    <property type="evidence" value="ECO:0007669"/>
    <property type="project" value="TreeGrafter"/>
</dbReference>
<accession>A0A101J815</accession>
<dbReference type="PANTHER" id="PTHR43003:SF13">
    <property type="entry name" value="DNA-3-METHYLADENINE GLYCOSYLASE 2"/>
    <property type="match status" value="1"/>
</dbReference>
<sequence length="106" mass="11514">MPAARRATIRALATAVADHRIDLEPTADRAETTARLLELPGIGPWTAGYVAMRAIGDPDVFLATDLAARRGAAALDLPDSAKALAAHAERWRPWRSYALVRLWRSA</sequence>
<dbReference type="Gene3D" id="1.10.1670.10">
    <property type="entry name" value="Helix-hairpin-Helix base-excision DNA repair enzymes (C-terminal)"/>
    <property type="match status" value="1"/>
</dbReference>
<comment type="caution">
    <text evidence="3">The sequence shown here is derived from an EMBL/GenBank/DDBJ whole genome shotgun (WGS) entry which is preliminary data.</text>
</comment>
<protein>
    <recommendedName>
        <fullName evidence="5">HhH-GPD domain-containing protein</fullName>
    </recommendedName>
</protein>
<dbReference type="Gene3D" id="1.10.340.30">
    <property type="entry name" value="Hypothetical protein, domain 2"/>
    <property type="match status" value="1"/>
</dbReference>
<organism evidence="3 4">
    <name type="scientific">Actinoplanes awajinensis subsp. mycoplanecinus</name>
    <dbReference type="NCBI Taxonomy" id="135947"/>
    <lineage>
        <taxon>Bacteria</taxon>
        <taxon>Bacillati</taxon>
        <taxon>Actinomycetota</taxon>
        <taxon>Actinomycetes</taxon>
        <taxon>Micromonosporales</taxon>
        <taxon>Micromonosporaceae</taxon>
        <taxon>Actinoplanes</taxon>
    </lineage>
</organism>
<dbReference type="InterPro" id="IPR051912">
    <property type="entry name" value="Alkylbase_DNA_Glycosylase/TA"/>
</dbReference>
<evidence type="ECO:0000313" key="4">
    <source>
        <dbReference type="Proteomes" id="UP000053244"/>
    </source>
</evidence>
<proteinExistence type="predicted"/>
<dbReference type="GO" id="GO:0032993">
    <property type="term" value="C:protein-DNA complex"/>
    <property type="evidence" value="ECO:0007669"/>
    <property type="project" value="TreeGrafter"/>
</dbReference>
<dbReference type="Proteomes" id="UP000053244">
    <property type="component" value="Unassembled WGS sequence"/>
</dbReference>
<dbReference type="EMBL" id="LLZH01000346">
    <property type="protein sequence ID" value="KUL21919.1"/>
    <property type="molecule type" value="Genomic_DNA"/>
</dbReference>
<keyword evidence="2" id="KW-0234">DNA repair</keyword>
<dbReference type="GO" id="GO:0008725">
    <property type="term" value="F:DNA-3-methyladenine glycosylase activity"/>
    <property type="evidence" value="ECO:0007669"/>
    <property type="project" value="TreeGrafter"/>
</dbReference>
<name>A0A101J815_9ACTN</name>
<dbReference type="GO" id="GO:0006307">
    <property type="term" value="P:DNA alkylation repair"/>
    <property type="evidence" value="ECO:0007669"/>
    <property type="project" value="TreeGrafter"/>
</dbReference>
<gene>
    <name evidence="3" type="ORF">ADL15_49490</name>
</gene>
<dbReference type="SUPFAM" id="SSF48150">
    <property type="entry name" value="DNA-glycosylase"/>
    <property type="match status" value="1"/>
</dbReference>